<dbReference type="PROSITE" id="PS50206">
    <property type="entry name" value="RHODANESE_3"/>
    <property type="match status" value="1"/>
</dbReference>
<comment type="caution">
    <text evidence="3">The sequence shown here is derived from an EMBL/GenBank/DDBJ whole genome shotgun (WGS) entry which is preliminary data.</text>
</comment>
<dbReference type="InterPro" id="IPR058840">
    <property type="entry name" value="AAA_SelU"/>
</dbReference>
<evidence type="ECO:0000313" key="3">
    <source>
        <dbReference type="EMBL" id="MDO1536202.1"/>
    </source>
</evidence>
<dbReference type="InterPro" id="IPR036873">
    <property type="entry name" value="Rhodanese-like_dom_sf"/>
</dbReference>
<dbReference type="Proteomes" id="UP001169027">
    <property type="component" value="Unassembled WGS sequence"/>
</dbReference>
<dbReference type="Pfam" id="PF26341">
    <property type="entry name" value="AAA_SelU"/>
    <property type="match status" value="1"/>
</dbReference>
<evidence type="ECO:0000256" key="1">
    <source>
        <dbReference type="ARBA" id="ARBA00023266"/>
    </source>
</evidence>
<dbReference type="EMBL" id="JAUKVY010000026">
    <property type="protein sequence ID" value="MDO1536202.1"/>
    <property type="molecule type" value="Genomic_DNA"/>
</dbReference>
<dbReference type="NCBIfam" id="TIGR03167">
    <property type="entry name" value="tRNA_sel_U_synt"/>
    <property type="match status" value="1"/>
</dbReference>
<gene>
    <name evidence="3" type="primary">mnmH</name>
    <name evidence="3" type="ORF">Q2T77_28335</name>
</gene>
<keyword evidence="3" id="KW-0808">Transferase</keyword>
<dbReference type="GO" id="GO:0016740">
    <property type="term" value="F:transferase activity"/>
    <property type="evidence" value="ECO:0007669"/>
    <property type="project" value="UniProtKB-KW"/>
</dbReference>
<dbReference type="NCBIfam" id="NF008750">
    <property type="entry name" value="PRK11784.1-2"/>
    <property type="match status" value="1"/>
</dbReference>
<accession>A0ABT8SBA1</accession>
<keyword evidence="1" id="KW-0711">Selenium</keyword>
<dbReference type="NCBIfam" id="NF008752">
    <property type="entry name" value="PRK11784.1-4"/>
    <property type="match status" value="1"/>
</dbReference>
<keyword evidence="4" id="KW-1185">Reference proteome</keyword>
<proteinExistence type="predicted"/>
<sequence length="359" mass="39812">MHEDDKRYRPTRVADIPGFDTLIDARSPAEFALDHIPGAINCPVLDDEERRIVGTLYKQTGAFEARRVGGAMVAANLARHLREQFADRPANWRPLVYCWRGGLRSGSMVTWLRLVGWDAQQLAGGYKSFRHHVLAQIEATCPQLQLRVICGATGSAKTRLLQALAARGEQVLDLEHHASHKGSLLGALPGVPQPSQKQFETRIATAFEALDLARPVYVEGESARIGRLSLPIPLVARMRGADCIEVQADPAARLAYLLRDYAYLGDDREALAGQLGKLKELQGKAVVDRWQQWARDGELAPLFAELMLLHYDPHYERSQAKHFGRWAQRMTVATADLTEAGIEVLAEGVRACEEPTGRA</sequence>
<protein>
    <submittedName>
        <fullName evidence="3">tRNA 2-selenouridine(34) synthase MnmH</fullName>
        <ecNumber evidence="3">2.5.1.-</ecNumber>
    </submittedName>
</protein>
<dbReference type="PANTHER" id="PTHR30401">
    <property type="entry name" value="TRNA 2-SELENOURIDINE SYNTHASE"/>
    <property type="match status" value="1"/>
</dbReference>
<evidence type="ECO:0000313" key="4">
    <source>
        <dbReference type="Proteomes" id="UP001169027"/>
    </source>
</evidence>
<reference evidence="3" key="1">
    <citation type="submission" date="2023-06" db="EMBL/GenBank/DDBJ databases">
        <authorList>
            <person name="Jiang Y."/>
            <person name="Liu Q."/>
        </authorList>
    </citation>
    <scope>NUCLEOTIDE SEQUENCE</scope>
    <source>
        <strain evidence="3">CGMCC 1.12090</strain>
    </source>
</reference>
<evidence type="ECO:0000259" key="2">
    <source>
        <dbReference type="PROSITE" id="PS50206"/>
    </source>
</evidence>
<dbReference type="SUPFAM" id="SSF52821">
    <property type="entry name" value="Rhodanese/Cell cycle control phosphatase"/>
    <property type="match status" value="1"/>
</dbReference>
<dbReference type="PANTHER" id="PTHR30401:SF0">
    <property type="entry name" value="TRNA 2-SELENOURIDINE SYNTHASE"/>
    <property type="match status" value="1"/>
</dbReference>
<dbReference type="InterPro" id="IPR001763">
    <property type="entry name" value="Rhodanese-like_dom"/>
</dbReference>
<dbReference type="Gene3D" id="3.40.250.10">
    <property type="entry name" value="Rhodanese-like domain"/>
    <property type="match status" value="1"/>
</dbReference>
<feature type="domain" description="Rhodanese" evidence="2">
    <location>
        <begin position="21"/>
        <end position="138"/>
    </location>
</feature>
<name>A0ABT8SBA1_9BURK</name>
<dbReference type="SMART" id="SM00450">
    <property type="entry name" value="RHOD"/>
    <property type="match status" value="1"/>
</dbReference>
<dbReference type="EC" id="2.5.1.-" evidence="3"/>
<dbReference type="InterPro" id="IPR017582">
    <property type="entry name" value="SelU"/>
</dbReference>
<dbReference type="RefSeq" id="WP_286530214.1">
    <property type="nucleotide sequence ID" value="NZ_JAUJZH010000026.1"/>
</dbReference>
<organism evidence="3 4">
    <name type="scientific">Variovorax ginsengisoli</name>
    <dbReference type="NCBI Taxonomy" id="363844"/>
    <lineage>
        <taxon>Bacteria</taxon>
        <taxon>Pseudomonadati</taxon>
        <taxon>Pseudomonadota</taxon>
        <taxon>Betaproteobacteria</taxon>
        <taxon>Burkholderiales</taxon>
        <taxon>Comamonadaceae</taxon>
        <taxon>Variovorax</taxon>
    </lineage>
</organism>
<dbReference type="Pfam" id="PF00581">
    <property type="entry name" value="Rhodanese"/>
    <property type="match status" value="1"/>
</dbReference>